<name>A0A3D9ZJJ9_9ACTN</name>
<feature type="transmembrane region" description="Helical" evidence="7">
    <location>
        <begin position="161"/>
        <end position="183"/>
    </location>
</feature>
<evidence type="ECO:0000256" key="5">
    <source>
        <dbReference type="ARBA" id="ARBA00022989"/>
    </source>
</evidence>
<dbReference type="PANTHER" id="PTHR23513">
    <property type="entry name" value="INTEGRAL MEMBRANE EFFLUX PROTEIN-RELATED"/>
    <property type="match status" value="1"/>
</dbReference>
<keyword evidence="2" id="KW-0813">Transport</keyword>
<reference evidence="9 10" key="1">
    <citation type="submission" date="2018-08" db="EMBL/GenBank/DDBJ databases">
        <title>Sequencing the genomes of 1000 actinobacteria strains.</title>
        <authorList>
            <person name="Klenk H.-P."/>
        </authorList>
    </citation>
    <scope>NUCLEOTIDE SEQUENCE [LARGE SCALE GENOMIC DNA]</scope>
    <source>
        <strain evidence="9 10">DSM 44099</strain>
    </source>
</reference>
<feature type="transmembrane region" description="Helical" evidence="7">
    <location>
        <begin position="349"/>
        <end position="368"/>
    </location>
</feature>
<evidence type="ECO:0000313" key="9">
    <source>
        <dbReference type="EMBL" id="REF97381.1"/>
    </source>
</evidence>
<feature type="transmembrane region" description="Helical" evidence="7">
    <location>
        <begin position="72"/>
        <end position="95"/>
    </location>
</feature>
<dbReference type="InterPro" id="IPR010290">
    <property type="entry name" value="TM_effector"/>
</dbReference>
<evidence type="ECO:0000259" key="8">
    <source>
        <dbReference type="PROSITE" id="PS50850"/>
    </source>
</evidence>
<feature type="transmembrane region" description="Helical" evidence="7">
    <location>
        <begin position="218"/>
        <end position="241"/>
    </location>
</feature>
<keyword evidence="10" id="KW-1185">Reference proteome</keyword>
<dbReference type="Pfam" id="PF05977">
    <property type="entry name" value="MFS_3"/>
    <property type="match status" value="1"/>
</dbReference>
<evidence type="ECO:0000256" key="6">
    <source>
        <dbReference type="ARBA" id="ARBA00023136"/>
    </source>
</evidence>
<keyword evidence="4 7" id="KW-0812">Transmembrane</keyword>
<dbReference type="GO" id="GO:0005886">
    <property type="term" value="C:plasma membrane"/>
    <property type="evidence" value="ECO:0007669"/>
    <property type="project" value="UniProtKB-SubCell"/>
</dbReference>
<dbReference type="PANTHER" id="PTHR23513:SF6">
    <property type="entry name" value="MAJOR FACILITATOR SUPERFAMILY ASSOCIATED DOMAIN-CONTAINING PROTEIN"/>
    <property type="match status" value="1"/>
</dbReference>
<feature type="transmembrane region" description="Helical" evidence="7">
    <location>
        <begin position="374"/>
        <end position="392"/>
    </location>
</feature>
<evidence type="ECO:0000256" key="7">
    <source>
        <dbReference type="SAM" id="Phobius"/>
    </source>
</evidence>
<feature type="transmembrane region" description="Helical" evidence="7">
    <location>
        <begin position="247"/>
        <end position="270"/>
    </location>
</feature>
<keyword evidence="3" id="KW-1003">Cell membrane</keyword>
<keyword evidence="6 7" id="KW-0472">Membrane</keyword>
<dbReference type="InterPro" id="IPR036259">
    <property type="entry name" value="MFS_trans_sf"/>
</dbReference>
<dbReference type="OrthoDB" id="145388at2"/>
<dbReference type="Gene3D" id="1.20.1250.20">
    <property type="entry name" value="MFS general substrate transporter like domains"/>
    <property type="match status" value="1"/>
</dbReference>
<dbReference type="AlphaFoldDB" id="A0A3D9ZJJ9"/>
<dbReference type="SUPFAM" id="SSF103473">
    <property type="entry name" value="MFS general substrate transporter"/>
    <property type="match status" value="1"/>
</dbReference>
<gene>
    <name evidence="9" type="ORF">DFJ67_3378</name>
</gene>
<evidence type="ECO:0000313" key="10">
    <source>
        <dbReference type="Proteomes" id="UP000256913"/>
    </source>
</evidence>
<proteinExistence type="predicted"/>
<dbReference type="InterPro" id="IPR020846">
    <property type="entry name" value="MFS_dom"/>
</dbReference>
<evidence type="ECO:0000256" key="4">
    <source>
        <dbReference type="ARBA" id="ARBA00022692"/>
    </source>
</evidence>
<evidence type="ECO:0000256" key="1">
    <source>
        <dbReference type="ARBA" id="ARBA00004651"/>
    </source>
</evidence>
<evidence type="ECO:0000256" key="3">
    <source>
        <dbReference type="ARBA" id="ARBA00022475"/>
    </source>
</evidence>
<protein>
    <submittedName>
        <fullName evidence="9">Putative MFS family arabinose efflux permease</fullName>
    </submittedName>
</protein>
<feature type="transmembrane region" description="Helical" evidence="7">
    <location>
        <begin position="102"/>
        <end position="123"/>
    </location>
</feature>
<dbReference type="EMBL" id="QUMQ01000001">
    <property type="protein sequence ID" value="REF97381.1"/>
    <property type="molecule type" value="Genomic_DNA"/>
</dbReference>
<feature type="domain" description="Major facilitator superfamily (MFS) profile" evidence="8">
    <location>
        <begin position="215"/>
        <end position="422"/>
    </location>
</feature>
<organism evidence="9 10">
    <name type="scientific">Asanoa ferruginea</name>
    <dbReference type="NCBI Taxonomy" id="53367"/>
    <lineage>
        <taxon>Bacteria</taxon>
        <taxon>Bacillati</taxon>
        <taxon>Actinomycetota</taxon>
        <taxon>Actinomycetes</taxon>
        <taxon>Micromonosporales</taxon>
        <taxon>Micromonosporaceae</taxon>
        <taxon>Asanoa</taxon>
    </lineage>
</organism>
<feature type="transmembrane region" description="Helical" evidence="7">
    <location>
        <begin position="282"/>
        <end position="300"/>
    </location>
</feature>
<keyword evidence="5 7" id="KW-1133">Transmembrane helix</keyword>
<comment type="subcellular location">
    <subcellularLocation>
        <location evidence="1">Cell membrane</location>
        <topology evidence="1">Multi-pass membrane protein</topology>
    </subcellularLocation>
</comment>
<dbReference type="CDD" id="cd06173">
    <property type="entry name" value="MFS_MefA_like"/>
    <property type="match status" value="1"/>
</dbReference>
<dbReference type="GO" id="GO:0022857">
    <property type="term" value="F:transmembrane transporter activity"/>
    <property type="evidence" value="ECO:0007669"/>
    <property type="project" value="InterPro"/>
</dbReference>
<sequence length="422" mass="43693">MTPSRDFRLFWFGQTTSKLGSSVSSVALPLVAVTTVDASTFQVALLAAFSWLPWLLIGLPAGAWVDRLPRRPLMIICDLVSLVVFVSIPVAWWLGALTLGHLFVAALLTGTAAVFFETAYQVFVATLLAPRDLPAGNARLQSTEAAAQVAGPGVAGVVTQLAGAVLGLLVDAVTFLVSALCLARIRTPEPRRREERGSLSAEVAEGLRFVARDPYLRVLTGWGAVSNLTLIGYQSVLVVFLVREIGITPGVLGGLLTVTSLGGVLGAAVGSGLARRFGSARVLLASAILTPPCGLLLPFAERGPRLALAVAGLTVLAAGVAAGNVVKGSFRQAYVPRALLGRVTVSMQLLNYGTIPLGALIGGALGATLGPRPAIALTMCGAAIAGLILLIGPIRKSRNLPAAPAAGPALVPMQDRRVSQRL</sequence>
<dbReference type="Proteomes" id="UP000256913">
    <property type="component" value="Unassembled WGS sequence"/>
</dbReference>
<dbReference type="PROSITE" id="PS50850">
    <property type="entry name" value="MFS"/>
    <property type="match status" value="1"/>
</dbReference>
<evidence type="ECO:0000256" key="2">
    <source>
        <dbReference type="ARBA" id="ARBA00022448"/>
    </source>
</evidence>
<feature type="transmembrane region" description="Helical" evidence="7">
    <location>
        <begin position="306"/>
        <end position="328"/>
    </location>
</feature>
<dbReference type="RefSeq" id="WP_116068833.1">
    <property type="nucleotide sequence ID" value="NZ_BONB01000045.1"/>
</dbReference>
<accession>A0A3D9ZJJ9</accession>
<comment type="caution">
    <text evidence="9">The sequence shown here is derived from an EMBL/GenBank/DDBJ whole genome shotgun (WGS) entry which is preliminary data.</text>
</comment>